<dbReference type="Pfam" id="PF00534">
    <property type="entry name" value="Glycos_transf_1"/>
    <property type="match status" value="1"/>
</dbReference>
<dbReference type="Gene3D" id="3.40.50.2000">
    <property type="entry name" value="Glycogen Phosphorylase B"/>
    <property type="match status" value="1"/>
</dbReference>
<dbReference type="Proteomes" id="UP000035681">
    <property type="component" value="Unplaced"/>
</dbReference>
<evidence type="ECO:0000256" key="8">
    <source>
        <dbReference type="ARBA" id="ARBA00022679"/>
    </source>
</evidence>
<organism evidence="20 21">
    <name type="scientific">Strongyloides stercoralis</name>
    <name type="common">Threadworm</name>
    <dbReference type="NCBI Taxonomy" id="6248"/>
    <lineage>
        <taxon>Eukaryota</taxon>
        <taxon>Metazoa</taxon>
        <taxon>Ecdysozoa</taxon>
        <taxon>Nematoda</taxon>
        <taxon>Chromadorea</taxon>
        <taxon>Rhabditida</taxon>
        <taxon>Tylenchina</taxon>
        <taxon>Panagrolaimomorpha</taxon>
        <taxon>Strongyloidoidea</taxon>
        <taxon>Strongyloididae</taxon>
        <taxon>Strongyloides</taxon>
    </lineage>
</organism>
<accession>A0AAF5DF08</accession>
<evidence type="ECO:0000313" key="20">
    <source>
        <dbReference type="Proteomes" id="UP000035681"/>
    </source>
</evidence>
<dbReference type="Gene3D" id="3.30.450.50">
    <property type="entry name" value="Longin domain"/>
    <property type="match status" value="1"/>
</dbReference>
<keyword evidence="8" id="KW-0808">Transferase</keyword>
<keyword evidence="9 17" id="KW-0812">Transmembrane</keyword>
<dbReference type="PANTHER" id="PTHR45919:SF1">
    <property type="entry name" value="GDP-MAN:MAN(3)GLCNAC(2)-PP-DOL ALPHA-1,2-MANNOSYLTRANSFERASE"/>
    <property type="match status" value="1"/>
</dbReference>
<evidence type="ECO:0000256" key="12">
    <source>
        <dbReference type="ARBA" id="ARBA00023136"/>
    </source>
</evidence>
<dbReference type="PROSITE" id="PS50859">
    <property type="entry name" value="LONGIN"/>
    <property type="match status" value="1"/>
</dbReference>
<dbReference type="InterPro" id="IPR031814">
    <property type="entry name" value="ALG11_N"/>
</dbReference>
<sequence length="837" mass="97510">LNFGVFFVKHYIMAGAIKQAASLFKNSSHPISVITTRNIARIPHWEYHIRFDGKEGRKRVAQDVLDRFKRLNNGMWIHARPGKNKQRYTKDEHFQETSLQYVTCTKRECEMLDKLMTPFWLKKRFYINDPYKPYHVRHNIDSPRVDSRGHLIRERNKILMDDVTSLKYFHDLYKINFNNISEINIWKQNSMGILVSFFIIFFLPSVPFLILLSIYLRLTKNKNSVAFFHPYCNAGGGGERVLWCALNAMQKRYEDKGIKFIIYSGDTDATAKDILQKAKERFNVEVTEDKVEFIFLRYRWLLEPSNYPRFTLILQTLAGYYVGLEGLLKYNPEILIDTMGYPIILPLFKWIGGCKVACYVHYPTISTDMINLIENRKSSYNNAEWISKSVIFSYSKLFYYKLFAIFYKFCGLATDLVMVNGSWTKKHIDSLWNCKSKKIYPPCNVEEFLKHQNTSEDVFEKEKVVQILSIGQIRPEKNHKLQLEAFAIAKKKLEKDNVKLKLVIVGGCRHEDDIKRYKMLKDYSDNLSISDDVIWKLNCPFNVLLEYMYTSLIGIHTMTNEHFGISVVEQMAAGNIMISHNSGGPLMDIIVEKYPSIECRGFLASTPLEYSKAIIDIVKLTTTKRNEIREEAKKHIKKFGDNINNETNEAEKKVRTFKTAFDLTSFSFFQRGSVKEFMEFTGKLLVERSAIPARTTVKEQEYFCHTYVRSDGLSGVCVTDSEYQSHVAFTMLGKILDDFISKIPPSQWNSINQEKDCLYTILNEHLLKWQNPSQADAMTRVQEEVEETKVILHDTIQSILHRGEKLDDIVKASESLSEQSKMFYTQAKKMNKCCNWA</sequence>
<dbReference type="WBParaSite" id="TCONS_00010562.p1">
    <property type="protein sequence ID" value="TCONS_00010562.p1"/>
    <property type="gene ID" value="XLOC_003840"/>
</dbReference>
<keyword evidence="16" id="KW-0175">Coiled coil</keyword>
<feature type="transmembrane region" description="Helical" evidence="17">
    <location>
        <begin position="193"/>
        <end position="216"/>
    </location>
</feature>
<feature type="domain" description="V-SNARE coiled-coil homology" evidence="19">
    <location>
        <begin position="777"/>
        <end position="837"/>
    </location>
</feature>
<evidence type="ECO:0000259" key="19">
    <source>
        <dbReference type="PROSITE" id="PS50892"/>
    </source>
</evidence>
<dbReference type="SUPFAM" id="SSF58038">
    <property type="entry name" value="SNARE fusion complex"/>
    <property type="match status" value="1"/>
</dbReference>
<dbReference type="SUPFAM" id="SSF64356">
    <property type="entry name" value="SNARE-like"/>
    <property type="match status" value="1"/>
</dbReference>
<evidence type="ECO:0000256" key="9">
    <source>
        <dbReference type="ARBA" id="ARBA00022692"/>
    </source>
</evidence>
<dbReference type="InterPro" id="IPR038013">
    <property type="entry name" value="ALG11"/>
</dbReference>
<protein>
    <recommendedName>
        <fullName evidence="6">GDP-Man:Man(3)GlcNAc(2)-PP-Dol alpha-1,2-mannosyltransferase</fullName>
        <ecNumber evidence="5">2.4.1.131</ecNumber>
    </recommendedName>
    <alternativeName>
        <fullName evidence="13">Asparagine-linked glycosylation protein 11 homolog</fullName>
    </alternativeName>
</protein>
<comment type="subcellular location">
    <subcellularLocation>
        <location evidence="1">Endoplasmic reticulum membrane</location>
        <topology evidence="1">Single-pass membrane protein</topology>
    </subcellularLocation>
</comment>
<dbReference type="GO" id="GO:0004377">
    <property type="term" value="F:GDP-Man:Man(3)GlcNAc(2)-PP-Dol alpha-1,2-mannosyltransferase activity"/>
    <property type="evidence" value="ECO:0007669"/>
    <property type="project" value="UniProtKB-EC"/>
</dbReference>
<dbReference type="Pfam" id="PF15924">
    <property type="entry name" value="ALG11_N"/>
    <property type="match status" value="1"/>
</dbReference>
<dbReference type="Gene3D" id="1.20.5.110">
    <property type="match status" value="1"/>
</dbReference>
<comment type="pathway">
    <text evidence="2">Protein modification; protein glycosylation.</text>
</comment>
<evidence type="ECO:0000256" key="7">
    <source>
        <dbReference type="ARBA" id="ARBA00022676"/>
    </source>
</evidence>
<evidence type="ECO:0000256" key="17">
    <source>
        <dbReference type="SAM" id="Phobius"/>
    </source>
</evidence>
<dbReference type="SMART" id="SM01270">
    <property type="entry name" value="Longin"/>
    <property type="match status" value="1"/>
</dbReference>
<dbReference type="GO" id="GO:0005789">
    <property type="term" value="C:endoplasmic reticulum membrane"/>
    <property type="evidence" value="ECO:0007669"/>
    <property type="project" value="UniProtKB-SubCell"/>
</dbReference>
<comment type="similarity">
    <text evidence="3">Belongs to the synaptobrevin family.</text>
</comment>
<dbReference type="EC" id="2.4.1.131" evidence="5"/>
<dbReference type="PROSITE" id="PS50892">
    <property type="entry name" value="V_SNARE"/>
    <property type="match status" value="1"/>
</dbReference>
<evidence type="ECO:0000256" key="4">
    <source>
        <dbReference type="ARBA" id="ARBA00009481"/>
    </source>
</evidence>
<evidence type="ECO:0000313" key="21">
    <source>
        <dbReference type="WBParaSite" id="TCONS_00010562.p1"/>
    </source>
</evidence>
<keyword evidence="11 17" id="KW-1133">Transmembrane helix</keyword>
<dbReference type="InterPro" id="IPR042855">
    <property type="entry name" value="V_SNARE_CC"/>
</dbReference>
<keyword evidence="10" id="KW-0256">Endoplasmic reticulum</keyword>
<evidence type="ECO:0000256" key="11">
    <source>
        <dbReference type="ARBA" id="ARBA00022989"/>
    </source>
</evidence>
<evidence type="ECO:0000256" key="13">
    <source>
        <dbReference type="ARBA" id="ARBA00032517"/>
    </source>
</evidence>
<evidence type="ECO:0000256" key="5">
    <source>
        <dbReference type="ARBA" id="ARBA00012645"/>
    </source>
</evidence>
<dbReference type="Pfam" id="PF00957">
    <property type="entry name" value="Synaptobrevin"/>
    <property type="match status" value="1"/>
</dbReference>
<evidence type="ECO:0000259" key="18">
    <source>
        <dbReference type="PROSITE" id="PS50859"/>
    </source>
</evidence>
<evidence type="ECO:0000256" key="2">
    <source>
        <dbReference type="ARBA" id="ARBA00004922"/>
    </source>
</evidence>
<dbReference type="InterPro" id="IPR010908">
    <property type="entry name" value="Longin_dom"/>
</dbReference>
<keyword evidence="20" id="KW-1185">Reference proteome</keyword>
<dbReference type="InterPro" id="IPR001296">
    <property type="entry name" value="Glyco_trans_1"/>
</dbReference>
<evidence type="ECO:0000256" key="16">
    <source>
        <dbReference type="PROSITE-ProRule" id="PRU00290"/>
    </source>
</evidence>
<comment type="catalytic activity">
    <reaction evidence="14">
        <text>an alpha-D-Man-(1-&gt;3)-[alpha-D-Man-(1-&gt;6)]-beta-D-Man-(1-&gt;4)-beta-D-GlcNAc-(1-&gt;4)-alpha-D-GlcNAc-diphospho-di-trans,poly-cis-dolichol + 2 GDP-alpha-D-mannose = an alpha-D-Man-(1-&gt;2)-alpha-D-Man-(1-&gt;2)-alpha-D-Man-(1-&gt;3)-[alpha-D-Man-(1-&gt;6)]-beta-D-Man-(1-&gt;4)-beta-D-GlcNAc-(1-&gt;4)-alpha-D-GlcNAc-diphospho-di-trans,poly-cis-dolichol + 2 GDP + 2 H(+)</text>
        <dbReference type="Rhea" id="RHEA:29523"/>
        <dbReference type="Rhea" id="RHEA-COMP:19515"/>
        <dbReference type="Rhea" id="RHEA-COMP:19516"/>
        <dbReference type="ChEBI" id="CHEBI:15378"/>
        <dbReference type="ChEBI" id="CHEBI:57527"/>
        <dbReference type="ChEBI" id="CHEBI:58189"/>
        <dbReference type="ChEBI" id="CHEBI:132511"/>
        <dbReference type="ChEBI" id="CHEBI:132515"/>
        <dbReference type="EC" id="2.4.1.131"/>
    </reaction>
    <physiologicalReaction direction="left-to-right" evidence="14">
        <dbReference type="Rhea" id="RHEA:29524"/>
    </physiologicalReaction>
</comment>
<dbReference type="InterPro" id="IPR011012">
    <property type="entry name" value="Longin-like_dom_sf"/>
</dbReference>
<dbReference type="GO" id="GO:0006487">
    <property type="term" value="P:protein N-linked glycosylation"/>
    <property type="evidence" value="ECO:0007669"/>
    <property type="project" value="TreeGrafter"/>
</dbReference>
<dbReference type="AlphaFoldDB" id="A0AAF5DF08"/>
<comment type="function">
    <text evidence="15">GDP-Man:Man(3)GlcNAc(2)-PP-Dol alpha-1,2-mannosyltransferase that operates in the biosynthetic pathway of dolichol-linked oligosaccharides, the glycan precursors employed in protein asparagine (N)-glycosylation. The assembly of dolichol-linked oligosaccharides begins on the cytosolic side of the endoplasmic reticulum membrane and finishes in its lumen. The sequential addition of sugars to dolichol pyrophosphate produces dolichol-linked oligosaccharides containing fourteen sugars, including two GlcNAcs, nine mannoses and three glucoses. Once assembled, the oligosaccharide is transferred from the lipid to nascent proteins by oligosaccharyltransferases. Catalyzes, on the cytoplasmic face of the endoplasmic reticulum, the addition of the fourth and fifth mannose residues to the dolichol-linked oligosaccharide chain, to produce Man(5)GlcNAc(2)-PP-dolichol core oligosaccharide. Man(5)GlcNAc(2)-PP-dolichol is a substrate for ALG3, the following enzyme in the biosynthetic pathway.</text>
</comment>
<dbReference type="CDD" id="cd14824">
    <property type="entry name" value="Longin"/>
    <property type="match status" value="1"/>
</dbReference>
<evidence type="ECO:0000256" key="14">
    <source>
        <dbReference type="ARBA" id="ARBA00045065"/>
    </source>
</evidence>
<evidence type="ECO:0000256" key="15">
    <source>
        <dbReference type="ARBA" id="ARBA00045128"/>
    </source>
</evidence>
<feature type="domain" description="Longin" evidence="18">
    <location>
        <begin position="635"/>
        <end position="750"/>
    </location>
</feature>
<proteinExistence type="inferred from homology"/>
<dbReference type="PANTHER" id="PTHR45919">
    <property type="entry name" value="GDP-MAN:MAN(3)GLCNAC(2)-PP-DOL ALPHA-1,2-MANNOSYLTRANSFERASE"/>
    <property type="match status" value="1"/>
</dbReference>
<dbReference type="SUPFAM" id="SSF53756">
    <property type="entry name" value="UDP-Glycosyltransferase/glycogen phosphorylase"/>
    <property type="match status" value="1"/>
</dbReference>
<dbReference type="CDD" id="cd03806">
    <property type="entry name" value="GT4_ALG11-like"/>
    <property type="match status" value="1"/>
</dbReference>
<dbReference type="Pfam" id="PF13774">
    <property type="entry name" value="Longin"/>
    <property type="match status" value="1"/>
</dbReference>
<name>A0AAF5DF08_STRER</name>
<evidence type="ECO:0000256" key="3">
    <source>
        <dbReference type="ARBA" id="ARBA00008025"/>
    </source>
</evidence>
<comment type="similarity">
    <text evidence="4">Belongs to the glycosyltransferase group 1 family. Glycosyltransferase 4 subfamily.</text>
</comment>
<evidence type="ECO:0000256" key="1">
    <source>
        <dbReference type="ARBA" id="ARBA00004389"/>
    </source>
</evidence>
<keyword evidence="12 17" id="KW-0472">Membrane</keyword>
<evidence type="ECO:0000256" key="10">
    <source>
        <dbReference type="ARBA" id="ARBA00022824"/>
    </source>
</evidence>
<reference evidence="21" key="1">
    <citation type="submission" date="2024-02" db="UniProtKB">
        <authorList>
            <consortium name="WormBaseParasite"/>
        </authorList>
    </citation>
    <scope>IDENTIFICATION</scope>
</reference>
<evidence type="ECO:0000256" key="6">
    <source>
        <dbReference type="ARBA" id="ARBA00022018"/>
    </source>
</evidence>
<keyword evidence="7" id="KW-0328">Glycosyltransferase</keyword>